<dbReference type="CDD" id="cd04301">
    <property type="entry name" value="NAT_SF"/>
    <property type="match status" value="2"/>
</dbReference>
<reference evidence="4" key="1">
    <citation type="submission" date="2019-09" db="EMBL/GenBank/DDBJ databases">
        <title>Characterisation of the sponge microbiome using genome-centric metagenomics.</title>
        <authorList>
            <person name="Engelberts J.P."/>
            <person name="Robbins S.J."/>
            <person name="De Goeij J.M."/>
            <person name="Aranda M."/>
            <person name="Bell S.C."/>
            <person name="Webster N.S."/>
        </authorList>
    </citation>
    <scope>NUCLEOTIDE SEQUENCE</scope>
    <source>
        <strain evidence="4">SB0662_bin_9</strain>
    </source>
</reference>
<dbReference type="Gene3D" id="3.40.630.30">
    <property type="match status" value="1"/>
</dbReference>
<evidence type="ECO:0000256" key="1">
    <source>
        <dbReference type="ARBA" id="ARBA00022679"/>
    </source>
</evidence>
<protein>
    <submittedName>
        <fullName evidence="4">GNAT family N-acetyltransferase</fullName>
    </submittedName>
</protein>
<dbReference type="SUPFAM" id="SSF55729">
    <property type="entry name" value="Acyl-CoA N-acyltransferases (Nat)"/>
    <property type="match status" value="2"/>
</dbReference>
<dbReference type="PANTHER" id="PTHR43877:SF6">
    <property type="entry name" value="GCN5-RELATED N-ACETYLTRANSFERASE"/>
    <property type="match status" value="1"/>
</dbReference>
<name>A0A6B1DZC7_9CHLR</name>
<feature type="domain" description="N-acetyltransferase" evidence="3">
    <location>
        <begin position="172"/>
        <end position="327"/>
    </location>
</feature>
<comment type="caution">
    <text evidence="4">The sequence shown here is derived from an EMBL/GenBank/DDBJ whole genome shotgun (WGS) entry which is preliminary data.</text>
</comment>
<dbReference type="InterPro" id="IPR000182">
    <property type="entry name" value="GNAT_dom"/>
</dbReference>
<sequence length="327" mass="36833">MFDIRQSDGTPASYAAMAEVLAAVAPHHPVSGQDLANEDPSLGESHPHYCWLNWKGDTPTGFFVGAEETWDRSPGRFRVYAAVTPRWQGRGVGRELWNHCLSALLARHEVAELTCDTKSDQERGIRFLQNRGFILGKSIQQSELDVTGYGLTEKPDRRHSLLAQDIQCLSLAEVSAEDPDWFEKYHELCMEFLADLVYPPAPLTLAEHWAKHQRNRVFDPSMTFIAVRNGEWLALTALWQSTTDPTLWWTSLTGVGRAHRRLGLASALKTTAIEAVQHRGGTRIRTDTIAGTPMFKINQAFGFRQLPDAQTWHRSLCGEADVREILR</sequence>
<dbReference type="PANTHER" id="PTHR43877">
    <property type="entry name" value="AMINOALKYLPHOSPHONATE N-ACETYLTRANSFERASE-RELATED-RELATED"/>
    <property type="match status" value="1"/>
</dbReference>
<proteinExistence type="predicted"/>
<dbReference type="InterPro" id="IPR016181">
    <property type="entry name" value="Acyl_CoA_acyltransferase"/>
</dbReference>
<dbReference type="InterPro" id="IPR050832">
    <property type="entry name" value="Bact_Acetyltransf"/>
</dbReference>
<evidence type="ECO:0000259" key="3">
    <source>
        <dbReference type="PROSITE" id="PS51186"/>
    </source>
</evidence>
<dbReference type="GO" id="GO:0016747">
    <property type="term" value="F:acyltransferase activity, transferring groups other than amino-acyl groups"/>
    <property type="evidence" value="ECO:0007669"/>
    <property type="project" value="InterPro"/>
</dbReference>
<organism evidence="4">
    <name type="scientific">Caldilineaceae bacterium SB0662_bin_9</name>
    <dbReference type="NCBI Taxonomy" id="2605258"/>
    <lineage>
        <taxon>Bacteria</taxon>
        <taxon>Bacillati</taxon>
        <taxon>Chloroflexota</taxon>
        <taxon>Caldilineae</taxon>
        <taxon>Caldilineales</taxon>
        <taxon>Caldilineaceae</taxon>
    </lineage>
</organism>
<feature type="domain" description="N-acetyltransferase" evidence="3">
    <location>
        <begin position="4"/>
        <end position="156"/>
    </location>
</feature>
<evidence type="ECO:0000313" key="4">
    <source>
        <dbReference type="EMBL" id="MYD91973.1"/>
    </source>
</evidence>
<keyword evidence="2" id="KW-0012">Acyltransferase</keyword>
<evidence type="ECO:0000256" key="2">
    <source>
        <dbReference type="ARBA" id="ARBA00023315"/>
    </source>
</evidence>
<dbReference type="PROSITE" id="PS51186">
    <property type="entry name" value="GNAT"/>
    <property type="match status" value="2"/>
</dbReference>
<accession>A0A6B1DZC7</accession>
<dbReference type="AlphaFoldDB" id="A0A6B1DZC7"/>
<gene>
    <name evidence="4" type="ORF">F4Y08_16865</name>
</gene>
<dbReference type="Pfam" id="PF00583">
    <property type="entry name" value="Acetyltransf_1"/>
    <property type="match status" value="2"/>
</dbReference>
<keyword evidence="1 4" id="KW-0808">Transferase</keyword>
<dbReference type="EMBL" id="VXPY01000122">
    <property type="protein sequence ID" value="MYD91973.1"/>
    <property type="molecule type" value="Genomic_DNA"/>
</dbReference>